<dbReference type="GO" id="GO:0031177">
    <property type="term" value="F:phosphopantetheine binding"/>
    <property type="evidence" value="ECO:0007669"/>
    <property type="project" value="InterPro"/>
</dbReference>
<dbReference type="FunFam" id="1.10.1200.10:FF:000005">
    <property type="entry name" value="Nonribosomal peptide synthetase 1"/>
    <property type="match status" value="1"/>
</dbReference>
<dbReference type="GO" id="GO:0005737">
    <property type="term" value="C:cytoplasm"/>
    <property type="evidence" value="ECO:0007669"/>
    <property type="project" value="TreeGrafter"/>
</dbReference>
<dbReference type="Pfam" id="PF06508">
    <property type="entry name" value="QueC"/>
    <property type="match status" value="1"/>
</dbReference>
<dbReference type="NCBIfam" id="TIGR01733">
    <property type="entry name" value="AA-adenyl-dom"/>
    <property type="match status" value="1"/>
</dbReference>
<keyword evidence="3" id="KW-0597">Phosphoprotein</keyword>
<keyword evidence="7" id="KW-1185">Reference proteome</keyword>
<evidence type="ECO:0000256" key="2">
    <source>
        <dbReference type="ARBA" id="ARBA00022450"/>
    </source>
</evidence>
<evidence type="ECO:0000256" key="4">
    <source>
        <dbReference type="ARBA" id="ARBA00022785"/>
    </source>
</evidence>
<dbReference type="GO" id="GO:0044550">
    <property type="term" value="P:secondary metabolite biosynthetic process"/>
    <property type="evidence" value="ECO:0007669"/>
    <property type="project" value="TreeGrafter"/>
</dbReference>
<dbReference type="InterPro" id="IPR009081">
    <property type="entry name" value="PP-bd_ACP"/>
</dbReference>
<feature type="domain" description="Carrier" evidence="5">
    <location>
        <begin position="1292"/>
        <end position="1367"/>
    </location>
</feature>
<evidence type="ECO:0000256" key="3">
    <source>
        <dbReference type="ARBA" id="ARBA00022553"/>
    </source>
</evidence>
<dbReference type="InterPro" id="IPR010071">
    <property type="entry name" value="AA_adenyl_dom"/>
</dbReference>
<dbReference type="SUPFAM" id="SSF52777">
    <property type="entry name" value="CoA-dependent acyltransferases"/>
    <property type="match status" value="2"/>
</dbReference>
<dbReference type="Gene3D" id="3.30.300.30">
    <property type="match status" value="2"/>
</dbReference>
<keyword evidence="4" id="KW-0671">Queuosine biosynthesis</keyword>
<dbReference type="InterPro" id="IPR020845">
    <property type="entry name" value="AMP-binding_CS"/>
</dbReference>
<sequence>MTNPTPTYYPLTPSQKQIWTGQLLFPDSPLYHVPYLFKFNGAINPEVLQNAFQELVNCTDILRIVIGEGNEGLEQQVLPTYTFALERIEMGSADFEKSVEKWALDRSNLPLATNKPLFDAAILENRESGFVLYLNLHHVITDAITASLLFERLSGIYDNLIQGKPALTELELPQYRDCITPLVAQGESHAQDATIRYWQDKQTRLPVFPQLGSPGKPGLDTKTTRVAIPLGSERFKKITELLGQKGFATFTRQMSLTNFFTSVLTAYLYRVSGQRAFTIGTPVHNRYTHQEKKTPGLFIGVYPLINKIDPERSFRELAASNYQELAETLGHCGSGIASTAISRNINCIVNYLPATFTNFGGMPVETKWIHPGYSDPMHYIRLHLTEFAADEPLELSADLSSDVFTAEQINSFPQNFLDILDALVAQPDETLGKISRVNPEMEALFLENFDKTALAPEPKTFLELFQEQVQNQPENTAFTLNDSAVSYAEYQQKANTWAAALKASGCQRGDTVALQLGRTEDYMFALLAIMQLGGIFIPMPSDLPAERRDYILVDSGCSFILSRSTFTTPEGIQVLTPEDLNRAEPNETPEFNSLGTADRAYIIYTSGSTGNPKGVAIQHGALGNYLQWARDRYAIDAQTVMPLFTSLGFDLTLTSTLLPLVAGGRVSLVPEPAIGPDLAALRIWSMEDITAIKLTPSHLRLAGDRNPELPNLKTLIVGGENFQTALAEQATANFGHGVAIYNEYGPTEATIGCIVHRYAPTQSASVPIGSTIAGMGAFILDEHMQLTPPGVPGEIYLSGAGLSTGYINRAELNQERFVFHPESGQRLYRTGDVGIWNTDGVMEYHGRNDEQVKVNGHRVELQEIEAVLAQFPSLEGAAVSLDTINKPLQESEANCRECGLPSEYPSADFDENNVCHLCRSFADYQNEVASYFKTEDDLYQQIRSGTNSDNKYDCLSLLSGGKDSTYVLAKLIDMGFKVLAFTLDNGYISEQAKANIDKIVTALGVDHVYGSTEHMNEIFVDSLERHANVCNGCFKTIYTLSTQIALEHEIPFIVTGLSRGQFFETRLAEETFMDFRDSGKSIDDIILEARKLYHQEDDAIKQLLETEIFNDANNFEKVQFIDFYRYTDVSLSELLRFLKEKIGWERPTDTGRSTNCLINQLGIYVHKKKKGYSNYAFPYSWDVRLGHKTREESLDEINEALDEEEIRKMMGEIGYFEDLEPTDQLVAYVAGDNLPNSQELRAYLAGKLPAYMIPTTFKKVEALPLTPNGKVDKKALQELNPLQLGAATKYVAPRNDLEELLAEHWGEVLQLEKVGIHDNFIDLGGHSLAAIRITGRINRELTLELPLSKIFEHPTVAEYGVYLENKLEELMALDDD</sequence>
<dbReference type="GO" id="GO:0003824">
    <property type="term" value="F:catalytic activity"/>
    <property type="evidence" value="ECO:0007669"/>
    <property type="project" value="InterPro"/>
</dbReference>
<dbReference type="InterPro" id="IPR006162">
    <property type="entry name" value="Ppantetheine_attach_site"/>
</dbReference>
<dbReference type="InterPro" id="IPR023213">
    <property type="entry name" value="CAT-like_dom_sf"/>
</dbReference>
<dbReference type="OrthoDB" id="4317020at2"/>
<dbReference type="SUPFAM" id="SSF52402">
    <property type="entry name" value="Adenine nucleotide alpha hydrolases-like"/>
    <property type="match status" value="1"/>
</dbReference>
<dbReference type="Pfam" id="PF00501">
    <property type="entry name" value="AMP-binding"/>
    <property type="match status" value="1"/>
</dbReference>
<dbReference type="PANTHER" id="PTHR45527:SF1">
    <property type="entry name" value="FATTY ACID SYNTHASE"/>
    <property type="match status" value="1"/>
</dbReference>
<comment type="cofactor">
    <cofactor evidence="1">
        <name>pantetheine 4'-phosphate</name>
        <dbReference type="ChEBI" id="CHEBI:47942"/>
    </cofactor>
</comment>
<dbReference type="Pfam" id="PF00668">
    <property type="entry name" value="Condensation"/>
    <property type="match status" value="1"/>
</dbReference>
<accession>A0A1I6FXT8</accession>
<dbReference type="InterPro" id="IPR045851">
    <property type="entry name" value="AMP-bd_C_sf"/>
</dbReference>
<dbReference type="Proteomes" id="UP000199534">
    <property type="component" value="Unassembled WGS sequence"/>
</dbReference>
<name>A0A1I6FXT8_9FLAO</name>
<protein>
    <submittedName>
        <fullName evidence="6">Amino acid adenylation domain-containing protein</fullName>
    </submittedName>
</protein>
<dbReference type="Gene3D" id="3.30.559.10">
    <property type="entry name" value="Chloramphenicol acetyltransferase-like domain"/>
    <property type="match status" value="1"/>
</dbReference>
<dbReference type="SUPFAM" id="SSF47336">
    <property type="entry name" value="ACP-like"/>
    <property type="match status" value="1"/>
</dbReference>
<proteinExistence type="predicted"/>
<dbReference type="PROSITE" id="PS00012">
    <property type="entry name" value="PHOSPHOPANTETHEINE"/>
    <property type="match status" value="1"/>
</dbReference>
<evidence type="ECO:0000259" key="5">
    <source>
        <dbReference type="PROSITE" id="PS50075"/>
    </source>
</evidence>
<organism evidence="6 7">
    <name type="scientific">Robiginitalea myxolifaciens</name>
    <dbReference type="NCBI Taxonomy" id="400055"/>
    <lineage>
        <taxon>Bacteria</taxon>
        <taxon>Pseudomonadati</taxon>
        <taxon>Bacteroidota</taxon>
        <taxon>Flavobacteriia</taxon>
        <taxon>Flavobacteriales</taxon>
        <taxon>Flavobacteriaceae</taxon>
        <taxon>Robiginitalea</taxon>
    </lineage>
</organism>
<dbReference type="PROSITE" id="PS50075">
    <property type="entry name" value="CARRIER"/>
    <property type="match status" value="1"/>
</dbReference>
<dbReference type="GO" id="GO:0008616">
    <property type="term" value="P:tRNA queuosine(34) biosynthetic process"/>
    <property type="evidence" value="ECO:0007669"/>
    <property type="project" value="UniProtKB-KW"/>
</dbReference>
<dbReference type="InterPro" id="IPR020806">
    <property type="entry name" value="PKS_PP-bd"/>
</dbReference>
<dbReference type="GO" id="GO:0043041">
    <property type="term" value="P:amino acid activation for nonribosomal peptide biosynthetic process"/>
    <property type="evidence" value="ECO:0007669"/>
    <property type="project" value="TreeGrafter"/>
</dbReference>
<dbReference type="InterPro" id="IPR000873">
    <property type="entry name" value="AMP-dep_synth/lig_dom"/>
</dbReference>
<dbReference type="SUPFAM" id="SSF56801">
    <property type="entry name" value="Acetyl-CoA synthetase-like"/>
    <property type="match status" value="1"/>
</dbReference>
<evidence type="ECO:0000256" key="1">
    <source>
        <dbReference type="ARBA" id="ARBA00001957"/>
    </source>
</evidence>
<dbReference type="SMART" id="SM00823">
    <property type="entry name" value="PKS_PP"/>
    <property type="match status" value="1"/>
</dbReference>
<dbReference type="PROSITE" id="PS00455">
    <property type="entry name" value="AMP_BINDING"/>
    <property type="match status" value="1"/>
</dbReference>
<dbReference type="InterPro" id="IPR036736">
    <property type="entry name" value="ACP-like_sf"/>
</dbReference>
<dbReference type="Gene3D" id="3.40.50.12780">
    <property type="entry name" value="N-terminal domain of ligase-like"/>
    <property type="match status" value="1"/>
</dbReference>
<gene>
    <name evidence="6" type="ORF">SAMN04490243_0883</name>
</gene>
<dbReference type="Gene3D" id="3.30.559.30">
    <property type="entry name" value="Nonribosomal peptide synthetase, condensation domain"/>
    <property type="match status" value="1"/>
</dbReference>
<dbReference type="InterPro" id="IPR042099">
    <property type="entry name" value="ANL_N_sf"/>
</dbReference>
<evidence type="ECO:0000313" key="7">
    <source>
        <dbReference type="Proteomes" id="UP000199534"/>
    </source>
</evidence>
<evidence type="ECO:0000313" key="6">
    <source>
        <dbReference type="EMBL" id="SFR34765.1"/>
    </source>
</evidence>
<dbReference type="InterPro" id="IPR001242">
    <property type="entry name" value="Condensation_dom"/>
</dbReference>
<dbReference type="RefSeq" id="WP_092980971.1">
    <property type="nucleotide sequence ID" value="NZ_FOYQ01000001.1"/>
</dbReference>
<dbReference type="Gene3D" id="1.10.1200.10">
    <property type="entry name" value="ACP-like"/>
    <property type="match status" value="1"/>
</dbReference>
<dbReference type="InterPro" id="IPR014729">
    <property type="entry name" value="Rossmann-like_a/b/a_fold"/>
</dbReference>
<dbReference type="EMBL" id="FOYQ01000001">
    <property type="protein sequence ID" value="SFR34765.1"/>
    <property type="molecule type" value="Genomic_DNA"/>
</dbReference>
<dbReference type="CDD" id="cd05930">
    <property type="entry name" value="A_NRPS"/>
    <property type="match status" value="1"/>
</dbReference>
<reference evidence="6 7" key="1">
    <citation type="submission" date="2016-10" db="EMBL/GenBank/DDBJ databases">
        <authorList>
            <person name="de Groot N.N."/>
        </authorList>
    </citation>
    <scope>NUCLEOTIDE SEQUENCE [LARGE SCALE GENOMIC DNA]</scope>
    <source>
        <strain evidence="6 7">DSM 21019</strain>
    </source>
</reference>
<dbReference type="Gene3D" id="3.40.50.620">
    <property type="entry name" value="HUPs"/>
    <property type="match status" value="1"/>
</dbReference>
<dbReference type="PANTHER" id="PTHR45527">
    <property type="entry name" value="NONRIBOSOMAL PEPTIDE SYNTHETASE"/>
    <property type="match status" value="1"/>
</dbReference>
<dbReference type="STRING" id="400055.SAMN04490243_0883"/>
<dbReference type="InterPro" id="IPR018317">
    <property type="entry name" value="QueC"/>
</dbReference>
<dbReference type="Pfam" id="PF00550">
    <property type="entry name" value="PP-binding"/>
    <property type="match status" value="1"/>
</dbReference>
<dbReference type="SMART" id="SM01294">
    <property type="entry name" value="PKS_PP_betabranch"/>
    <property type="match status" value="1"/>
</dbReference>
<keyword evidence="2" id="KW-0596">Phosphopantetheine</keyword>